<dbReference type="PANTHER" id="PTHR22760">
    <property type="entry name" value="GLYCOSYLTRANSFERASE"/>
    <property type="match status" value="1"/>
</dbReference>
<keyword evidence="9 11" id="KW-0472">Membrane</keyword>
<dbReference type="KEGG" id="cci:CC1G_03546"/>
<dbReference type="PANTHER" id="PTHR22760:SF3">
    <property type="entry name" value="GPI MANNOSYLTRANSFERASE 4"/>
    <property type="match status" value="1"/>
</dbReference>
<dbReference type="STRING" id="240176.A8NCI8"/>
<protein>
    <recommendedName>
        <fullName evidence="11">Mannosyltransferase</fullName>
        <ecNumber evidence="11">2.4.1.-</ecNumber>
    </recommendedName>
</protein>
<evidence type="ECO:0000256" key="11">
    <source>
        <dbReference type="RuleBase" id="RU363075"/>
    </source>
</evidence>
<evidence type="ECO:0000256" key="2">
    <source>
        <dbReference type="ARBA" id="ARBA00004687"/>
    </source>
</evidence>
<keyword evidence="3" id="KW-0337">GPI-anchor biosynthesis</keyword>
<keyword evidence="4 11" id="KW-0328">Glycosyltransferase</keyword>
<keyword evidence="6 11" id="KW-0812">Transmembrane</keyword>
<evidence type="ECO:0000256" key="5">
    <source>
        <dbReference type="ARBA" id="ARBA00022679"/>
    </source>
</evidence>
<dbReference type="EMBL" id="AACS02000009">
    <property type="protein sequence ID" value="EAU89281.2"/>
    <property type="molecule type" value="Genomic_DNA"/>
</dbReference>
<proteinExistence type="inferred from homology"/>
<dbReference type="GO" id="GO:0006506">
    <property type="term" value="P:GPI anchor biosynthetic process"/>
    <property type="evidence" value="ECO:0007669"/>
    <property type="project" value="UniProtKB-KW"/>
</dbReference>
<keyword evidence="7 11" id="KW-0256">Endoplasmic reticulum</keyword>
<evidence type="ECO:0000313" key="12">
    <source>
        <dbReference type="EMBL" id="EAU89281.2"/>
    </source>
</evidence>
<comment type="similarity">
    <text evidence="10">Belongs to the glycosyltransferase 22 family. PIGZ subfamily.</text>
</comment>
<reference evidence="12 13" key="1">
    <citation type="journal article" date="2010" name="Proc. Natl. Acad. Sci. U.S.A.">
        <title>Insights into evolution of multicellular fungi from the assembled chromosomes of the mushroom Coprinopsis cinerea (Coprinus cinereus).</title>
        <authorList>
            <person name="Stajich J.E."/>
            <person name="Wilke S.K."/>
            <person name="Ahren D."/>
            <person name="Au C.H."/>
            <person name="Birren B.W."/>
            <person name="Borodovsky M."/>
            <person name="Burns C."/>
            <person name="Canback B."/>
            <person name="Casselton L.A."/>
            <person name="Cheng C.K."/>
            <person name="Deng J."/>
            <person name="Dietrich F.S."/>
            <person name="Fargo D.C."/>
            <person name="Farman M.L."/>
            <person name="Gathman A.C."/>
            <person name="Goldberg J."/>
            <person name="Guigo R."/>
            <person name="Hoegger P.J."/>
            <person name="Hooker J.B."/>
            <person name="Huggins A."/>
            <person name="James T.Y."/>
            <person name="Kamada T."/>
            <person name="Kilaru S."/>
            <person name="Kodira C."/>
            <person name="Kues U."/>
            <person name="Kupfer D."/>
            <person name="Kwan H.S."/>
            <person name="Lomsadze A."/>
            <person name="Li W."/>
            <person name="Lilly W.W."/>
            <person name="Ma L.J."/>
            <person name="Mackey A.J."/>
            <person name="Manning G."/>
            <person name="Martin F."/>
            <person name="Muraguchi H."/>
            <person name="Natvig D.O."/>
            <person name="Palmerini H."/>
            <person name="Ramesh M.A."/>
            <person name="Rehmeyer C.J."/>
            <person name="Roe B.A."/>
            <person name="Shenoy N."/>
            <person name="Stanke M."/>
            <person name="Ter-Hovhannisyan V."/>
            <person name="Tunlid A."/>
            <person name="Velagapudi R."/>
            <person name="Vision T.J."/>
            <person name="Zeng Q."/>
            <person name="Zolan M.E."/>
            <person name="Pukkila P.J."/>
        </authorList>
    </citation>
    <scope>NUCLEOTIDE SEQUENCE [LARGE SCALE GENOMIC DNA]</scope>
    <source>
        <strain evidence="13">Okayama-7 / 130 / ATCC MYA-4618 / FGSC 9003</strain>
    </source>
</reference>
<dbReference type="OMA" id="HGIHPRY"/>
<evidence type="ECO:0000256" key="8">
    <source>
        <dbReference type="ARBA" id="ARBA00022989"/>
    </source>
</evidence>
<keyword evidence="5" id="KW-0808">Transferase</keyword>
<comment type="caution">
    <text evidence="11">Lacks conserved residue(s) required for the propagation of feature annotation.</text>
</comment>
<comment type="subcellular location">
    <subcellularLocation>
        <location evidence="1 11">Endoplasmic reticulum membrane</location>
        <topology evidence="1 11">Multi-pass membrane protein</topology>
    </subcellularLocation>
</comment>
<dbReference type="VEuPathDB" id="FungiDB:CC1G_03546"/>
<keyword evidence="8 11" id="KW-1133">Transmembrane helix</keyword>
<dbReference type="EC" id="2.4.1.-" evidence="11"/>
<dbReference type="eggNOG" id="KOG4123">
    <property type="taxonomic scope" value="Eukaryota"/>
</dbReference>
<dbReference type="Proteomes" id="UP000001861">
    <property type="component" value="Unassembled WGS sequence"/>
</dbReference>
<gene>
    <name evidence="12" type="ORF">CC1G_03546</name>
</gene>
<comment type="caution">
    <text evidence="12">The sequence shown here is derived from an EMBL/GenBank/DDBJ whole genome shotgun (WGS) entry which is preliminary data.</text>
</comment>
<dbReference type="InterPro" id="IPR005599">
    <property type="entry name" value="GPI_mannosylTrfase"/>
</dbReference>
<comment type="pathway">
    <text evidence="2">Glycolipid biosynthesis; glycosylphosphatidylinositol-anchor biosynthesis.</text>
</comment>
<dbReference type="OrthoDB" id="10066429at2759"/>
<organism evidence="12 13">
    <name type="scientific">Coprinopsis cinerea (strain Okayama-7 / 130 / ATCC MYA-4618 / FGSC 9003)</name>
    <name type="common">Inky cap fungus</name>
    <name type="synonym">Hormographiella aspergillata</name>
    <dbReference type="NCBI Taxonomy" id="240176"/>
    <lineage>
        <taxon>Eukaryota</taxon>
        <taxon>Fungi</taxon>
        <taxon>Dikarya</taxon>
        <taxon>Basidiomycota</taxon>
        <taxon>Agaricomycotina</taxon>
        <taxon>Agaricomycetes</taxon>
        <taxon>Agaricomycetidae</taxon>
        <taxon>Agaricales</taxon>
        <taxon>Agaricineae</taxon>
        <taxon>Psathyrellaceae</taxon>
        <taxon>Coprinopsis</taxon>
    </lineage>
</organism>
<evidence type="ECO:0000256" key="1">
    <source>
        <dbReference type="ARBA" id="ARBA00004477"/>
    </source>
</evidence>
<evidence type="ECO:0000256" key="6">
    <source>
        <dbReference type="ARBA" id="ARBA00022692"/>
    </source>
</evidence>
<evidence type="ECO:0000256" key="4">
    <source>
        <dbReference type="ARBA" id="ARBA00022676"/>
    </source>
</evidence>
<evidence type="ECO:0000256" key="7">
    <source>
        <dbReference type="ARBA" id="ARBA00022824"/>
    </source>
</evidence>
<evidence type="ECO:0000256" key="10">
    <source>
        <dbReference type="ARBA" id="ARBA00038466"/>
    </source>
</evidence>
<dbReference type="Pfam" id="PF03901">
    <property type="entry name" value="Glyco_transf_22"/>
    <property type="match status" value="1"/>
</dbReference>
<dbReference type="HOGENOM" id="CLU_022957_2_0_1"/>
<feature type="transmembrane region" description="Helical" evidence="11">
    <location>
        <begin position="355"/>
        <end position="375"/>
    </location>
</feature>
<evidence type="ECO:0000313" key="13">
    <source>
        <dbReference type="Proteomes" id="UP000001861"/>
    </source>
</evidence>
<dbReference type="GO" id="GO:0005789">
    <property type="term" value="C:endoplasmic reticulum membrane"/>
    <property type="evidence" value="ECO:0007669"/>
    <property type="project" value="UniProtKB-SubCell"/>
</dbReference>
<keyword evidence="13" id="KW-1185">Reference proteome</keyword>
<dbReference type="AlphaFoldDB" id="A8NCI8"/>
<dbReference type="FunCoup" id="A8NCI8">
    <property type="interactions" value="87"/>
</dbReference>
<sequence length="512" mass="56977">MALMATANGVGQLNDCRANLFNVVIVVVVRSVDLNSFRFYFALSTSYIHPDEHFQGPEVVAGELFNWHSQRTWEFTSNTPIRSFFPLWLTYGLPLKAAQWLSPEPLTPSAAFTFLRLSFLAFSLLFAEDWAFYKLIPDSRRKGWGLALLASSYVTWTFQTHTFSNSIETILVLTALVLMQHIRRRKSAPISSALLGFVCVFGTFNRITFPAFIVLPGLGMLHKLLTSPSTFIPLTLAAAITAAYAIQLDTEFYQGTQPVITPLNNLIYNTQTSNLAQHGLHPRITHLLVNLPQLLGPALILFVMSASGRYLTSLPILSAVSGVAVLSILPHQEARFLIPCVPLILSQVSLPRWKGTWLASWVLFNLALGMLMGVYHQGGIVPAQVFLGTRTNATDILYWKTYMPPTWLLGPRTKAVDIVDVPSSLNELVPAIERKAARCGREVYLVAPLSATQLDPLVDDPGRGWSLDRVWVTRRHLNLDDLDIGEEGAMGTVERVLGRRGLGIWKVNWSCC</sequence>
<feature type="transmembrane region" description="Helical" evidence="11">
    <location>
        <begin position="194"/>
        <end position="218"/>
    </location>
</feature>
<evidence type="ECO:0000256" key="9">
    <source>
        <dbReference type="ARBA" id="ARBA00023136"/>
    </source>
</evidence>
<dbReference type="RefSeq" id="XP_001832532.2">
    <property type="nucleotide sequence ID" value="XM_001832480.2"/>
</dbReference>
<name>A8NCI8_COPC7</name>
<accession>A8NCI8</accession>
<dbReference type="InParanoid" id="A8NCI8"/>
<evidence type="ECO:0000256" key="3">
    <source>
        <dbReference type="ARBA" id="ARBA00022502"/>
    </source>
</evidence>
<feature type="transmembrane region" description="Helical" evidence="11">
    <location>
        <begin position="230"/>
        <end position="246"/>
    </location>
</feature>
<dbReference type="GeneID" id="6009019"/>
<feature type="transmembrane region" description="Helical" evidence="11">
    <location>
        <begin position="110"/>
        <end position="131"/>
    </location>
</feature>
<dbReference type="GO" id="GO:0000026">
    <property type="term" value="F:alpha-1,2-mannosyltransferase activity"/>
    <property type="evidence" value="ECO:0007669"/>
    <property type="project" value="TreeGrafter"/>
</dbReference>